<accession>A0AA45L8L3</accession>
<feature type="region of interest" description="Disordered" evidence="1">
    <location>
        <begin position="1"/>
        <end position="48"/>
    </location>
</feature>
<dbReference type="AlphaFoldDB" id="A0AA45L8L3"/>
<dbReference type="Proteomes" id="UP000677152">
    <property type="component" value="Chromosome"/>
</dbReference>
<feature type="compositionally biased region" description="Basic and acidic residues" evidence="1">
    <location>
        <begin position="28"/>
        <end position="42"/>
    </location>
</feature>
<evidence type="ECO:0000256" key="1">
    <source>
        <dbReference type="SAM" id="MobiDB-lite"/>
    </source>
</evidence>
<organism evidence="2 3">
    <name type="scientific">Actinosynnema pretiosum subsp. pretiosum</name>
    <dbReference type="NCBI Taxonomy" id="103721"/>
    <lineage>
        <taxon>Bacteria</taxon>
        <taxon>Bacillati</taxon>
        <taxon>Actinomycetota</taxon>
        <taxon>Actinomycetes</taxon>
        <taxon>Pseudonocardiales</taxon>
        <taxon>Pseudonocardiaceae</taxon>
        <taxon>Actinosynnema</taxon>
    </lineage>
</organism>
<evidence type="ECO:0000313" key="2">
    <source>
        <dbReference type="EMBL" id="QUF05165.1"/>
    </source>
</evidence>
<sequence length="88" mass="8970">MTAAGVTGVGSGVRGGQVTGQVWDDANADNHAHVRRSPDRLAPEPGSRIRISATVTAPFSGAVTADLHYSSFLVDEGSPRASPPLSAS</sequence>
<protein>
    <submittedName>
        <fullName evidence="2">Uncharacterized protein</fullName>
    </submittedName>
</protein>
<gene>
    <name evidence="2" type="ORF">KCV87_03345</name>
</gene>
<dbReference type="EMBL" id="CP073249">
    <property type="protein sequence ID" value="QUF05165.1"/>
    <property type="molecule type" value="Genomic_DNA"/>
</dbReference>
<feature type="compositionally biased region" description="Gly residues" evidence="1">
    <location>
        <begin position="7"/>
        <end position="18"/>
    </location>
</feature>
<evidence type="ECO:0000313" key="3">
    <source>
        <dbReference type="Proteomes" id="UP000677152"/>
    </source>
</evidence>
<name>A0AA45L8L3_9PSEU</name>
<proteinExistence type="predicted"/>
<reference evidence="2" key="1">
    <citation type="submission" date="2021-04" db="EMBL/GenBank/DDBJ databases">
        <title>Genomic sequence of Actinosynnema pretiosum subsp. pretiosum ATCC 31280 (C-14919).</title>
        <authorList>
            <person name="Bai L."/>
            <person name="Wang X."/>
            <person name="Xiao Y."/>
        </authorList>
    </citation>
    <scope>NUCLEOTIDE SEQUENCE</scope>
    <source>
        <strain evidence="2">ATCC 31280</strain>
    </source>
</reference>